<comment type="caution">
    <text evidence="2">The sequence shown here is derived from an EMBL/GenBank/DDBJ whole genome shotgun (WGS) entry which is preliminary data.</text>
</comment>
<dbReference type="CDD" id="cd05325">
    <property type="entry name" value="carb_red_sniffer_like_SDR_c"/>
    <property type="match status" value="1"/>
</dbReference>
<dbReference type="GO" id="GO:0005737">
    <property type="term" value="C:cytoplasm"/>
    <property type="evidence" value="ECO:0007669"/>
    <property type="project" value="TreeGrafter"/>
</dbReference>
<dbReference type="PANTHER" id="PTHR43544:SF12">
    <property type="entry name" value="NAD(P)-BINDING ROSSMANN-FOLD SUPERFAMILY PROTEIN"/>
    <property type="match status" value="1"/>
</dbReference>
<dbReference type="InterPro" id="IPR036291">
    <property type="entry name" value="NAD(P)-bd_dom_sf"/>
</dbReference>
<dbReference type="GO" id="GO:0016491">
    <property type="term" value="F:oxidoreductase activity"/>
    <property type="evidence" value="ECO:0007669"/>
    <property type="project" value="TreeGrafter"/>
</dbReference>
<dbReference type="InterPro" id="IPR002347">
    <property type="entry name" value="SDR_fam"/>
</dbReference>
<dbReference type="SUPFAM" id="SSF51735">
    <property type="entry name" value="NAD(P)-binding Rossmann-fold domains"/>
    <property type="match status" value="1"/>
</dbReference>
<dbReference type="Proteomes" id="UP000559256">
    <property type="component" value="Unassembled WGS sequence"/>
</dbReference>
<proteinExistence type="inferred from homology"/>
<evidence type="ECO:0000256" key="1">
    <source>
        <dbReference type="ARBA" id="ARBA00006484"/>
    </source>
</evidence>
<evidence type="ECO:0000313" key="3">
    <source>
        <dbReference type="Proteomes" id="UP000559256"/>
    </source>
</evidence>
<dbReference type="InterPro" id="IPR051468">
    <property type="entry name" value="Fungal_SecMetab_SDRs"/>
</dbReference>
<comment type="similarity">
    <text evidence="1">Belongs to the short-chain dehydrogenases/reductases (SDR) family.</text>
</comment>
<sequence length="259" mass="29106">MLLPFALVIPSTRGLSLALTRNLLCNTSHNVYASHRSQSPDTVKAEILSPLKNVDPSRLHMLHVDLTSESSIEQASHTLSDSVGRLSDDAYLHTAFYTGGILHPERQPDDLDLNNITSTFQINVIAHLLLIKHFSRFLPKAQLELPTPAKWVHVSARVGSISDNKTGGWYSYRASKAALNQVVKTFDFHLQMKKYNAICVGVHPGTMKTDLSREFWKGVPKEKLFEPAFAADKLVDVVENLKTEQRGHIWDWAGKEVQW</sequence>
<dbReference type="Gene3D" id="3.40.50.720">
    <property type="entry name" value="NAD(P)-binding Rossmann-like Domain"/>
    <property type="match status" value="1"/>
</dbReference>
<keyword evidence="3" id="KW-1185">Reference proteome</keyword>
<dbReference type="Pfam" id="PF00106">
    <property type="entry name" value="adh_short"/>
    <property type="match status" value="1"/>
</dbReference>
<dbReference type="EMBL" id="JAACJM010000012">
    <property type="protein sequence ID" value="KAF5370151.1"/>
    <property type="molecule type" value="Genomic_DNA"/>
</dbReference>
<gene>
    <name evidence="2" type="ORF">D9758_001284</name>
</gene>
<dbReference type="OrthoDB" id="5296at2759"/>
<protein>
    <recommendedName>
        <fullName evidence="4">NAD(P)-binding protein</fullName>
    </recommendedName>
</protein>
<name>A0A8H5GSC6_9AGAR</name>
<evidence type="ECO:0000313" key="2">
    <source>
        <dbReference type="EMBL" id="KAF5370151.1"/>
    </source>
</evidence>
<evidence type="ECO:0008006" key="4">
    <source>
        <dbReference type="Google" id="ProtNLM"/>
    </source>
</evidence>
<reference evidence="2 3" key="1">
    <citation type="journal article" date="2020" name="ISME J.">
        <title>Uncovering the hidden diversity of litter-decomposition mechanisms in mushroom-forming fungi.</title>
        <authorList>
            <person name="Floudas D."/>
            <person name="Bentzer J."/>
            <person name="Ahren D."/>
            <person name="Johansson T."/>
            <person name="Persson P."/>
            <person name="Tunlid A."/>
        </authorList>
    </citation>
    <scope>NUCLEOTIDE SEQUENCE [LARGE SCALE GENOMIC DNA]</scope>
    <source>
        <strain evidence="2 3">CBS 291.85</strain>
    </source>
</reference>
<organism evidence="2 3">
    <name type="scientific">Tetrapyrgos nigripes</name>
    <dbReference type="NCBI Taxonomy" id="182062"/>
    <lineage>
        <taxon>Eukaryota</taxon>
        <taxon>Fungi</taxon>
        <taxon>Dikarya</taxon>
        <taxon>Basidiomycota</taxon>
        <taxon>Agaricomycotina</taxon>
        <taxon>Agaricomycetes</taxon>
        <taxon>Agaricomycetidae</taxon>
        <taxon>Agaricales</taxon>
        <taxon>Marasmiineae</taxon>
        <taxon>Marasmiaceae</taxon>
        <taxon>Tetrapyrgos</taxon>
    </lineage>
</organism>
<accession>A0A8H5GSC6</accession>
<dbReference type="AlphaFoldDB" id="A0A8H5GSC6"/>
<dbReference type="PANTHER" id="PTHR43544">
    <property type="entry name" value="SHORT-CHAIN DEHYDROGENASE/REDUCTASE"/>
    <property type="match status" value="1"/>
</dbReference>